<dbReference type="Pfam" id="PF00486">
    <property type="entry name" value="Trans_reg_C"/>
    <property type="match status" value="1"/>
</dbReference>
<name>A7MRS6_VIBC1</name>
<keyword evidence="3" id="KW-0812">Transmembrane</keyword>
<evidence type="ECO:0000256" key="3">
    <source>
        <dbReference type="SAM" id="Phobius"/>
    </source>
</evidence>
<evidence type="ECO:0000256" key="1">
    <source>
        <dbReference type="ARBA" id="ARBA00023125"/>
    </source>
</evidence>
<reference evidence="5 6" key="1">
    <citation type="submission" date="2007-08" db="EMBL/GenBank/DDBJ databases">
        <authorList>
            <consortium name="The Vibrio harveyi Genome Sequencing Project"/>
            <person name="Bassler B."/>
            <person name="Clifton S.W."/>
            <person name="Fulton L."/>
            <person name="Delehaunty K."/>
            <person name="Fronick C."/>
            <person name="Harrison M."/>
            <person name="Markivic C."/>
            <person name="Fulton R."/>
            <person name="Tin-Wollam A.-M."/>
            <person name="Shah N."/>
            <person name="Pepin K."/>
            <person name="Nash W."/>
            <person name="Thiruvilangam P."/>
            <person name="Bhonagiri V."/>
            <person name="Waters C."/>
            <person name="Tu K.C."/>
            <person name="Irgon J."/>
            <person name="Wilson R.K."/>
        </authorList>
    </citation>
    <scope>NUCLEOTIDE SEQUENCE [LARGE SCALE GENOMIC DNA]</scope>
    <source>
        <strain evidence="6">ATCC BAA-1116 / BB120</strain>
    </source>
</reference>
<dbReference type="AlphaFoldDB" id="A7MRS6"/>
<organism evidence="5 6">
    <name type="scientific">Vibrio campbellii (strain ATCC BAA-1116)</name>
    <dbReference type="NCBI Taxonomy" id="2902295"/>
    <lineage>
        <taxon>Bacteria</taxon>
        <taxon>Pseudomonadati</taxon>
        <taxon>Pseudomonadota</taxon>
        <taxon>Gammaproteobacteria</taxon>
        <taxon>Vibrionales</taxon>
        <taxon>Vibrionaceae</taxon>
        <taxon>Vibrio</taxon>
    </lineage>
</organism>
<dbReference type="SUPFAM" id="SSF46894">
    <property type="entry name" value="C-terminal effector domain of the bipartite response regulators"/>
    <property type="match status" value="1"/>
</dbReference>
<gene>
    <name evidence="5" type="ordered locus">VIBHAR_01638</name>
</gene>
<dbReference type="GO" id="GO:0003677">
    <property type="term" value="F:DNA binding"/>
    <property type="evidence" value="ECO:0007669"/>
    <property type="project" value="UniProtKB-UniRule"/>
</dbReference>
<dbReference type="InterPro" id="IPR001867">
    <property type="entry name" value="OmpR/PhoB-type_DNA-bd"/>
</dbReference>
<dbReference type="GO" id="GO:0000160">
    <property type="term" value="P:phosphorelay signal transduction system"/>
    <property type="evidence" value="ECO:0007669"/>
    <property type="project" value="InterPro"/>
</dbReference>
<feature type="DNA-binding region" description="OmpR/PhoB-type" evidence="2">
    <location>
        <begin position="2"/>
        <end position="110"/>
    </location>
</feature>
<evidence type="ECO:0000313" key="6">
    <source>
        <dbReference type="Proteomes" id="UP000008152"/>
    </source>
</evidence>
<dbReference type="SMART" id="SM00862">
    <property type="entry name" value="Trans_reg_C"/>
    <property type="match status" value="1"/>
</dbReference>
<keyword evidence="3" id="KW-1133">Transmembrane helix</keyword>
<accession>A7MRS6</accession>
<dbReference type="EMBL" id="CP000789">
    <property type="protein sequence ID" value="ABU70607.1"/>
    <property type="molecule type" value="Genomic_DNA"/>
</dbReference>
<dbReference type="InterPro" id="IPR016032">
    <property type="entry name" value="Sig_transdc_resp-reg_C-effctor"/>
</dbReference>
<protein>
    <recommendedName>
        <fullName evidence="4">OmpR/PhoB-type domain-containing protein</fullName>
    </recommendedName>
</protein>
<dbReference type="KEGG" id="vha:VIBHAR_01638"/>
<dbReference type="Gene3D" id="1.10.10.10">
    <property type="entry name" value="Winged helix-like DNA-binding domain superfamily/Winged helix DNA-binding domain"/>
    <property type="match status" value="1"/>
</dbReference>
<evidence type="ECO:0000256" key="2">
    <source>
        <dbReference type="PROSITE-ProRule" id="PRU01091"/>
    </source>
</evidence>
<dbReference type="GO" id="GO:0006355">
    <property type="term" value="P:regulation of DNA-templated transcription"/>
    <property type="evidence" value="ECO:0007669"/>
    <property type="project" value="InterPro"/>
</dbReference>
<evidence type="ECO:0000259" key="4">
    <source>
        <dbReference type="PROSITE" id="PS51755"/>
    </source>
</evidence>
<dbReference type="Proteomes" id="UP000008152">
    <property type="component" value="Chromosome I"/>
</dbReference>
<dbReference type="InterPro" id="IPR036388">
    <property type="entry name" value="WH-like_DNA-bd_sf"/>
</dbReference>
<feature type="domain" description="OmpR/PhoB-type" evidence="4">
    <location>
        <begin position="2"/>
        <end position="110"/>
    </location>
</feature>
<keyword evidence="3" id="KW-0472">Membrane</keyword>
<sequence>MSVKYLIDDCIVFEPLDSLIYTAKPNKDVKIVKYDIGDNAKDILLELIDSDGCMSAEELLEAVWRKKRNIEVDITSVRQAVSKLRKSLKLVAPEVDVIKTVPKRGYVLDVHVELFKDDRSDSNIGDSVRKRSLVNWFLFTTVALVTVSVIFLVHPSKGVWGSPFSEPEDIESHDFGMSVLQSKHHPVDKKLLPLFKQCASQLNLSSTDTVVIYATTEQFISLTAFYSKSTKEPVTFRIILPKVGDREGYKCVL</sequence>
<dbReference type="RefSeq" id="WP_012127473.1">
    <property type="nucleotide sequence ID" value="NC_009783.1"/>
</dbReference>
<dbReference type="CDD" id="cd00383">
    <property type="entry name" value="trans_reg_C"/>
    <property type="match status" value="1"/>
</dbReference>
<evidence type="ECO:0000313" key="5">
    <source>
        <dbReference type="EMBL" id="ABU70607.1"/>
    </source>
</evidence>
<feature type="transmembrane region" description="Helical" evidence="3">
    <location>
        <begin position="133"/>
        <end position="153"/>
    </location>
</feature>
<dbReference type="PATRIC" id="fig|338187.25.peg.1025"/>
<keyword evidence="1 2" id="KW-0238">DNA-binding</keyword>
<proteinExistence type="predicted"/>
<dbReference type="PROSITE" id="PS51755">
    <property type="entry name" value="OMPR_PHOB"/>
    <property type="match status" value="1"/>
</dbReference>